<feature type="compositionally biased region" description="Basic and acidic residues" evidence="1">
    <location>
        <begin position="103"/>
        <end position="118"/>
    </location>
</feature>
<name>A0A4Y9ZHV4_9AGAM</name>
<evidence type="ECO:0000256" key="1">
    <source>
        <dbReference type="SAM" id="MobiDB-lite"/>
    </source>
</evidence>
<evidence type="ECO:0000259" key="2">
    <source>
        <dbReference type="Pfam" id="PF01693"/>
    </source>
</evidence>
<dbReference type="PANTHER" id="PTHR47072:SF4">
    <property type="entry name" value="MYB_SANT-LIKE DOMAIN-CONTAINING PROTEIN"/>
    <property type="match status" value="1"/>
</dbReference>
<dbReference type="Proteomes" id="UP000298061">
    <property type="component" value="Unassembled WGS sequence"/>
</dbReference>
<dbReference type="InterPro" id="IPR011320">
    <property type="entry name" value="RNase_H1_N"/>
</dbReference>
<gene>
    <name evidence="3" type="ORF">EWM64_g9686</name>
</gene>
<protein>
    <recommendedName>
        <fullName evidence="2">Ribonuclease H1 N-terminal domain-containing protein</fullName>
    </recommendedName>
</protein>
<dbReference type="PANTHER" id="PTHR47072">
    <property type="match status" value="1"/>
</dbReference>
<keyword evidence="4" id="KW-1185">Reference proteome</keyword>
<evidence type="ECO:0000313" key="3">
    <source>
        <dbReference type="EMBL" id="TFY74326.1"/>
    </source>
</evidence>
<feature type="region of interest" description="Disordered" evidence="1">
    <location>
        <begin position="98"/>
        <end position="118"/>
    </location>
</feature>
<dbReference type="AlphaFoldDB" id="A0A4Y9ZHV4"/>
<feature type="compositionally biased region" description="Polar residues" evidence="1">
    <location>
        <begin position="239"/>
        <end position="251"/>
    </location>
</feature>
<feature type="compositionally biased region" description="Acidic residues" evidence="1">
    <location>
        <begin position="254"/>
        <end position="276"/>
    </location>
</feature>
<dbReference type="OrthoDB" id="3366674at2759"/>
<organism evidence="3 4">
    <name type="scientific">Hericium alpestre</name>
    <dbReference type="NCBI Taxonomy" id="135208"/>
    <lineage>
        <taxon>Eukaryota</taxon>
        <taxon>Fungi</taxon>
        <taxon>Dikarya</taxon>
        <taxon>Basidiomycota</taxon>
        <taxon>Agaricomycotina</taxon>
        <taxon>Agaricomycetes</taxon>
        <taxon>Russulales</taxon>
        <taxon>Hericiaceae</taxon>
        <taxon>Hericium</taxon>
    </lineage>
</organism>
<accession>A0A4Y9ZHV4</accession>
<feature type="domain" description="Ribonuclease H1 N-terminal" evidence="2">
    <location>
        <begin position="46"/>
        <end position="71"/>
    </location>
</feature>
<sequence length="338" mass="37351">MQSATSQAQNAASLSSWEAGDSQALVPIFGPGKIPINPRSRKNKQKAWAVFIGRHLGIYLTWEDAERQVHRAVAWLLIKKFTYKLALSGQLPDDLPANLTLSDTDKESDHKGDSEEDRKQKELIFDQVCVKVVRWFQDHVRKLEAQSGSSADTAGVKTGFRGTIKKEYLQVKDICSRSLFGFGWDLIQMIVVVPDEVWAPLIKSCPHLAKWKKRLFPLYDNMADLVDGHVASGIHAFNPSANPPASQSQFCTLDDSDEEDKEEPNGNEEDEDEVELSDIQASAAPPATPTIQKMHKHAASEVDSASPAPSSKRVRPTIKDAVFKMAMSISTLADAVAQ</sequence>
<dbReference type="Gene3D" id="3.40.970.10">
    <property type="entry name" value="Ribonuclease H1, N-terminal domain"/>
    <property type="match status" value="1"/>
</dbReference>
<dbReference type="EMBL" id="SFCI01002149">
    <property type="protein sequence ID" value="TFY74326.1"/>
    <property type="molecule type" value="Genomic_DNA"/>
</dbReference>
<proteinExistence type="predicted"/>
<feature type="region of interest" description="Disordered" evidence="1">
    <location>
        <begin position="238"/>
        <end position="315"/>
    </location>
</feature>
<feature type="non-terminal residue" evidence="3">
    <location>
        <position position="338"/>
    </location>
</feature>
<dbReference type="InterPro" id="IPR037056">
    <property type="entry name" value="RNase_H1_N_sf"/>
</dbReference>
<comment type="caution">
    <text evidence="3">The sequence shown here is derived from an EMBL/GenBank/DDBJ whole genome shotgun (WGS) entry which is preliminary data.</text>
</comment>
<evidence type="ECO:0000313" key="4">
    <source>
        <dbReference type="Proteomes" id="UP000298061"/>
    </source>
</evidence>
<reference evidence="3 4" key="1">
    <citation type="submission" date="2019-02" db="EMBL/GenBank/DDBJ databases">
        <title>Genome sequencing of the rare red list fungi Hericium alpestre (H. flagellum).</title>
        <authorList>
            <person name="Buettner E."/>
            <person name="Kellner H."/>
        </authorList>
    </citation>
    <scope>NUCLEOTIDE SEQUENCE [LARGE SCALE GENOMIC DNA]</scope>
    <source>
        <strain evidence="3 4">DSM 108284</strain>
    </source>
</reference>
<dbReference type="Pfam" id="PF01693">
    <property type="entry name" value="Cauli_VI"/>
    <property type="match status" value="1"/>
</dbReference>